<evidence type="ECO:0000259" key="6">
    <source>
        <dbReference type="Pfam" id="PF05916"/>
    </source>
</evidence>
<dbReference type="PANTHER" id="PTHR12914:SF2">
    <property type="entry name" value="DNA REPLICATION COMPLEX GINS PROTEIN PSF1"/>
    <property type="match status" value="1"/>
</dbReference>
<evidence type="ECO:0000256" key="5">
    <source>
        <dbReference type="RuleBase" id="RU368085"/>
    </source>
</evidence>
<comment type="subcellular location">
    <subcellularLocation>
        <location evidence="1 5">Nucleus</location>
    </subcellularLocation>
</comment>
<sequence>MLKDCKREEKRFTVFKEDKRKEIIEEVNTLYEKAREIASDLSSKEDVETSELYQLQILEKSIFMNKRCMLAYLNHRIGLLEKMRWEIGFVPEGLANNLNQLEEQYFNEYSDLLGNYQAAVGIDLTENYTQPPQQPKIYVQVMTDYEGPSFIYGKIILKKGKRLYLNRTDAEHLIKHGVLQHIHN</sequence>
<feature type="domain" description="GINS subunit" evidence="6">
    <location>
        <begin position="46"/>
        <end position="118"/>
    </location>
</feature>
<dbReference type="CDD" id="cd11710">
    <property type="entry name" value="GINS_A_psf1"/>
    <property type="match status" value="1"/>
</dbReference>
<proteinExistence type="inferred from homology"/>
<protein>
    <recommendedName>
        <fullName evidence="5">DNA replication complex GINS protein PSF1</fullName>
    </recommendedName>
</protein>
<dbReference type="EMBL" id="GIBP01008476">
    <property type="protein sequence ID" value="NDV37445.1"/>
    <property type="molecule type" value="Transcribed_RNA"/>
</dbReference>
<dbReference type="GO" id="GO:0000811">
    <property type="term" value="C:GINS complex"/>
    <property type="evidence" value="ECO:0007669"/>
    <property type="project" value="UniProtKB-UniRule"/>
</dbReference>
<comment type="similarity">
    <text evidence="2 5">Belongs to the GINS1/PSF1 family.</text>
</comment>
<accession>A0A6B2LKC7</accession>
<dbReference type="Pfam" id="PF05916">
    <property type="entry name" value="Sld5"/>
    <property type="match status" value="1"/>
</dbReference>
<dbReference type="SUPFAM" id="SSF158573">
    <property type="entry name" value="GINS helical bundle-like"/>
    <property type="match status" value="1"/>
</dbReference>
<dbReference type="InterPro" id="IPR005339">
    <property type="entry name" value="GINS_Psf1"/>
</dbReference>
<dbReference type="InterPro" id="IPR021151">
    <property type="entry name" value="GINS_A"/>
</dbReference>
<evidence type="ECO:0000256" key="4">
    <source>
        <dbReference type="ARBA" id="ARBA00023242"/>
    </source>
</evidence>
<comment type="subunit">
    <text evidence="5">Component of the GINS complex.</text>
</comment>
<comment type="function">
    <text evidence="5">Required for correct functioning of the GINS complex, a complex that plays an essential role in the initiation of DNA replication, and progression of DNA replication forks. GINS complex seems to bind preferentially to single-stranded DNA.</text>
</comment>
<evidence type="ECO:0000256" key="2">
    <source>
        <dbReference type="ARBA" id="ARBA00006677"/>
    </source>
</evidence>
<evidence type="ECO:0000256" key="1">
    <source>
        <dbReference type="ARBA" id="ARBA00004123"/>
    </source>
</evidence>
<evidence type="ECO:0000256" key="3">
    <source>
        <dbReference type="ARBA" id="ARBA00022705"/>
    </source>
</evidence>
<dbReference type="InterPro" id="IPR036224">
    <property type="entry name" value="GINS_bundle-like_dom_sf"/>
</dbReference>
<organism evidence="7">
    <name type="scientific">Arcella intermedia</name>
    <dbReference type="NCBI Taxonomy" id="1963864"/>
    <lineage>
        <taxon>Eukaryota</taxon>
        <taxon>Amoebozoa</taxon>
        <taxon>Tubulinea</taxon>
        <taxon>Elardia</taxon>
        <taxon>Arcellinida</taxon>
        <taxon>Sphaerothecina</taxon>
        <taxon>Arcellidae</taxon>
        <taxon>Arcella</taxon>
    </lineage>
</organism>
<evidence type="ECO:0000313" key="7">
    <source>
        <dbReference type="EMBL" id="NDV37445.1"/>
    </source>
</evidence>
<dbReference type="GO" id="GO:1902983">
    <property type="term" value="P:DNA strand elongation involved in mitotic DNA replication"/>
    <property type="evidence" value="ECO:0007669"/>
    <property type="project" value="TreeGrafter"/>
</dbReference>
<dbReference type="Gene3D" id="1.20.58.1030">
    <property type="match status" value="1"/>
</dbReference>
<reference evidence="7" key="1">
    <citation type="journal article" date="2020" name="J. Eukaryot. Microbiol.">
        <title>De novo Sequencing, Assembly and Annotation of the Transcriptome for the Free-Living Testate Amoeba Arcella intermedia.</title>
        <authorList>
            <person name="Ribeiro G.M."/>
            <person name="Porfirio-Sousa A.L."/>
            <person name="Maurer-Alcala X.X."/>
            <person name="Katz L.A."/>
            <person name="Lahr D.J.G."/>
        </authorList>
    </citation>
    <scope>NUCLEOTIDE SEQUENCE</scope>
</reference>
<dbReference type="PANTHER" id="PTHR12914">
    <property type="entry name" value="PARTNER OF SLD5"/>
    <property type="match status" value="1"/>
</dbReference>
<dbReference type="AlphaFoldDB" id="A0A6B2LKC7"/>
<keyword evidence="3 5" id="KW-0235">DNA replication</keyword>
<keyword evidence="4 5" id="KW-0539">Nucleus</keyword>
<name>A0A6B2LKC7_9EUKA</name>